<dbReference type="GO" id="GO:0000156">
    <property type="term" value="F:phosphorelay response regulator activity"/>
    <property type="evidence" value="ECO:0007669"/>
    <property type="project" value="InterPro"/>
</dbReference>
<dbReference type="InterPro" id="IPR025943">
    <property type="entry name" value="Sigma_54_int_dom_ATP-bd_2"/>
</dbReference>
<dbReference type="Pfam" id="PF25601">
    <property type="entry name" value="AAA_lid_14"/>
    <property type="match status" value="1"/>
</dbReference>
<dbReference type="Gene3D" id="3.40.50.2300">
    <property type="match status" value="1"/>
</dbReference>
<dbReference type="Gene3D" id="1.10.10.60">
    <property type="entry name" value="Homeodomain-like"/>
    <property type="match status" value="1"/>
</dbReference>
<reference evidence="7 8" key="1">
    <citation type="submission" date="2018-12" db="EMBL/GenBank/DDBJ databases">
        <title>First genome draft of Desulfovibrio legallis sp. nov.</title>
        <authorList>
            <person name="Ben Dhia O."/>
            <person name="Najjari A."/>
            <person name="Ferjani R."/>
            <person name="Fhoula I."/>
            <person name="Fardeau M.-L."/>
            <person name="Boudabbous A."/>
            <person name="Ouzari H.I."/>
        </authorList>
    </citation>
    <scope>NUCLEOTIDE SEQUENCE [LARGE SCALE GENOMIC DNA]</scope>
    <source>
        <strain evidence="7 8">H1T</strain>
    </source>
</reference>
<proteinExistence type="predicted"/>
<sequence length="658" mass="73921">MWEKTSQPRILCVSIYDELGEMVTNYAQQYGVTVDIYKGGIYNNGHIHALENQDKYDVIISQAGTALAIQRMVKIPVVSIQITAKDIIEIMQEAWNAHKEVLCINYESDISKDIDAIASLSCKGSFHQIVYRSSSEFNSIIENLGNYTHDVGVIGFGGCVVQKADEYGLPYYLVRSSGENIRQAVLAARNITEQHIKEKARARRLNNIINYSIGGILSVGSNNTVTICNLPAKQMLKLTGRKVLGTDINAPDAPPEIRMFLEDGDYTVDKLVSCSGKSYVMNRVPIRVRDHHQETIITFQELSKIQKTEVQARIQLAHKGLVAKYQFRDIVCAEGEMTEMLAEAKRFAKGDASILIEGESGTGKELLAQSIHNSSNRKKGPFVAVNCAALPEQLLESELFGYDEGAFTGARKGGKAGMFEMAHKGTLFLDEISEMTQANQVRLLRALQEKEIFRVGGDRVVNIDVRIIAASNRDLFRMASEGLFRRDLYFRLNILPLHIPPLRERKDNIPLLIAHFAAKRRRFDIAKKAKKFPPAVLEALNQHNWPGNVRELENVLDRIFTLDDGSEPFEDLLLRIITRHRQWQHARQRQTTAPDGSLTVPLGSMAAMERYILEAELQRYNGNKKALADALGISRVTVWKKFKEYGQQETAAAQDARA</sequence>
<dbReference type="InterPro" id="IPR003593">
    <property type="entry name" value="AAA+_ATPase"/>
</dbReference>
<keyword evidence="4" id="KW-0238">DNA-binding</keyword>
<evidence type="ECO:0000256" key="4">
    <source>
        <dbReference type="ARBA" id="ARBA00023125"/>
    </source>
</evidence>
<organism evidence="7 8">
    <name type="scientific">Desulfovibrio legallii</name>
    <dbReference type="NCBI Taxonomy" id="571438"/>
    <lineage>
        <taxon>Bacteria</taxon>
        <taxon>Pseudomonadati</taxon>
        <taxon>Thermodesulfobacteriota</taxon>
        <taxon>Desulfovibrionia</taxon>
        <taxon>Desulfovibrionales</taxon>
        <taxon>Desulfovibrionaceae</taxon>
        <taxon>Desulfovibrio</taxon>
    </lineage>
</organism>
<dbReference type="Pfam" id="PF00158">
    <property type="entry name" value="Sigma54_activat"/>
    <property type="match status" value="1"/>
</dbReference>
<evidence type="ECO:0000256" key="5">
    <source>
        <dbReference type="ARBA" id="ARBA00023163"/>
    </source>
</evidence>
<keyword evidence="1" id="KW-0547">Nucleotide-binding</keyword>
<dbReference type="GO" id="GO:0005524">
    <property type="term" value="F:ATP binding"/>
    <property type="evidence" value="ECO:0007669"/>
    <property type="project" value="UniProtKB-KW"/>
</dbReference>
<keyword evidence="3" id="KW-0805">Transcription regulation</keyword>
<dbReference type="SUPFAM" id="SSF46689">
    <property type="entry name" value="Homeodomain-like"/>
    <property type="match status" value="1"/>
</dbReference>
<keyword evidence="5" id="KW-0804">Transcription</keyword>
<evidence type="ECO:0000256" key="2">
    <source>
        <dbReference type="ARBA" id="ARBA00022840"/>
    </source>
</evidence>
<dbReference type="SUPFAM" id="SSF159800">
    <property type="entry name" value="PrpR receptor domain-like"/>
    <property type="match status" value="1"/>
</dbReference>
<dbReference type="PROSITE" id="PS50045">
    <property type="entry name" value="SIGMA54_INTERACT_4"/>
    <property type="match status" value="1"/>
</dbReference>
<keyword evidence="2" id="KW-0067">ATP-binding</keyword>
<dbReference type="Proteomes" id="UP000292919">
    <property type="component" value="Unassembled WGS sequence"/>
</dbReference>
<evidence type="ECO:0000313" key="8">
    <source>
        <dbReference type="Proteomes" id="UP000292919"/>
    </source>
</evidence>
<dbReference type="Pfam" id="PF02954">
    <property type="entry name" value="HTH_8"/>
    <property type="match status" value="1"/>
</dbReference>
<dbReference type="PANTHER" id="PTHR32071">
    <property type="entry name" value="TRANSCRIPTIONAL REGULATORY PROTEIN"/>
    <property type="match status" value="1"/>
</dbReference>
<feature type="domain" description="Sigma-54 factor interaction" evidence="6">
    <location>
        <begin position="330"/>
        <end position="561"/>
    </location>
</feature>
<evidence type="ECO:0000256" key="3">
    <source>
        <dbReference type="ARBA" id="ARBA00023015"/>
    </source>
</evidence>
<dbReference type="CDD" id="cd00009">
    <property type="entry name" value="AAA"/>
    <property type="match status" value="1"/>
</dbReference>
<dbReference type="InterPro" id="IPR002197">
    <property type="entry name" value="HTH_Fis"/>
</dbReference>
<dbReference type="Gene3D" id="3.40.50.10660">
    <property type="entry name" value="PrpR receptor domain-like"/>
    <property type="match status" value="1"/>
</dbReference>
<dbReference type="InterPro" id="IPR002078">
    <property type="entry name" value="Sigma_54_int"/>
</dbReference>
<dbReference type="SMART" id="SM00382">
    <property type="entry name" value="AAA"/>
    <property type="match status" value="1"/>
</dbReference>
<dbReference type="InterPro" id="IPR027417">
    <property type="entry name" value="P-loop_NTPase"/>
</dbReference>
<dbReference type="AlphaFoldDB" id="A0A6H3FC16"/>
<dbReference type="InterPro" id="IPR025662">
    <property type="entry name" value="Sigma_54_int_dom_ATP-bd_1"/>
</dbReference>
<dbReference type="Pfam" id="PF06506">
    <property type="entry name" value="PrpR_N"/>
    <property type="match status" value="1"/>
</dbReference>
<protein>
    <submittedName>
        <fullName evidence="7">AAA family ATPase</fullName>
    </submittedName>
</protein>
<dbReference type="InterPro" id="IPR010524">
    <property type="entry name" value="Sig_transdc_resp-reg_PrpR_N"/>
</dbReference>
<comment type="caution">
    <text evidence="7">The sequence shown here is derived from an EMBL/GenBank/DDBJ whole genome shotgun (WGS) entry which is preliminary data.</text>
</comment>
<dbReference type="RefSeq" id="WP_118230699.1">
    <property type="nucleotide sequence ID" value="NZ_JAQDZC010000010.1"/>
</dbReference>
<dbReference type="Gene3D" id="1.10.8.60">
    <property type="match status" value="1"/>
</dbReference>
<dbReference type="PROSITE" id="PS00688">
    <property type="entry name" value="SIGMA54_INTERACT_3"/>
    <property type="match status" value="1"/>
</dbReference>
<dbReference type="EMBL" id="SIXC01000002">
    <property type="protein sequence ID" value="TBH81651.1"/>
    <property type="molecule type" value="Genomic_DNA"/>
</dbReference>
<evidence type="ECO:0000313" key="7">
    <source>
        <dbReference type="EMBL" id="TBH81651.1"/>
    </source>
</evidence>
<dbReference type="PROSITE" id="PS00675">
    <property type="entry name" value="SIGMA54_INTERACT_1"/>
    <property type="match status" value="1"/>
</dbReference>
<dbReference type="InterPro" id="IPR025944">
    <property type="entry name" value="Sigma_54_int_dom_CS"/>
</dbReference>
<name>A0A6H3FC16_9BACT</name>
<dbReference type="FunFam" id="3.40.50.300:FF:000006">
    <property type="entry name" value="DNA-binding transcriptional regulator NtrC"/>
    <property type="match status" value="1"/>
</dbReference>
<dbReference type="Gene3D" id="3.30.450.20">
    <property type="entry name" value="PAS domain"/>
    <property type="match status" value="1"/>
</dbReference>
<gene>
    <name evidence="7" type="ORF">EB812_02490</name>
</gene>
<evidence type="ECO:0000259" key="6">
    <source>
        <dbReference type="PROSITE" id="PS50045"/>
    </source>
</evidence>
<dbReference type="InterPro" id="IPR058031">
    <property type="entry name" value="AAA_lid_NorR"/>
</dbReference>
<evidence type="ECO:0000256" key="1">
    <source>
        <dbReference type="ARBA" id="ARBA00022741"/>
    </source>
</evidence>
<dbReference type="InterPro" id="IPR009057">
    <property type="entry name" value="Homeodomain-like_sf"/>
</dbReference>
<dbReference type="PANTHER" id="PTHR32071:SF57">
    <property type="entry name" value="C4-DICARBOXYLATE TRANSPORT TRANSCRIPTIONAL REGULATORY PROTEIN DCTD"/>
    <property type="match status" value="1"/>
</dbReference>
<dbReference type="PROSITE" id="PS00676">
    <property type="entry name" value="SIGMA54_INTERACT_2"/>
    <property type="match status" value="1"/>
</dbReference>
<dbReference type="GO" id="GO:0006355">
    <property type="term" value="P:regulation of DNA-templated transcription"/>
    <property type="evidence" value="ECO:0007669"/>
    <property type="project" value="InterPro"/>
</dbReference>
<accession>A0A6H3FC16</accession>
<dbReference type="GO" id="GO:0043565">
    <property type="term" value="F:sequence-specific DNA binding"/>
    <property type="evidence" value="ECO:0007669"/>
    <property type="project" value="InterPro"/>
</dbReference>
<keyword evidence="8" id="KW-1185">Reference proteome</keyword>
<dbReference type="Gene3D" id="3.40.50.300">
    <property type="entry name" value="P-loop containing nucleotide triphosphate hydrolases"/>
    <property type="match status" value="1"/>
</dbReference>
<dbReference type="SUPFAM" id="SSF52540">
    <property type="entry name" value="P-loop containing nucleoside triphosphate hydrolases"/>
    <property type="match status" value="1"/>
</dbReference>